<dbReference type="GO" id="GO:0009279">
    <property type="term" value="C:cell outer membrane"/>
    <property type="evidence" value="ECO:0007669"/>
    <property type="project" value="UniProtKB-SubCell"/>
</dbReference>
<dbReference type="PROSITE" id="PS51123">
    <property type="entry name" value="OMPA_2"/>
    <property type="match status" value="1"/>
</dbReference>
<evidence type="ECO:0000256" key="1">
    <source>
        <dbReference type="ARBA" id="ARBA00004442"/>
    </source>
</evidence>
<dbReference type="Gene3D" id="3.30.1330.60">
    <property type="entry name" value="OmpA-like domain"/>
    <property type="match status" value="1"/>
</dbReference>
<evidence type="ECO:0000256" key="2">
    <source>
        <dbReference type="ARBA" id="ARBA00023136"/>
    </source>
</evidence>
<protein>
    <submittedName>
        <fullName evidence="6">OmpA family protein</fullName>
    </submittedName>
</protein>
<gene>
    <name evidence="6" type="ORF">SAMN05920897_11252</name>
</gene>
<dbReference type="SUPFAM" id="SSF103088">
    <property type="entry name" value="OmpA-like"/>
    <property type="match status" value="1"/>
</dbReference>
<dbReference type="Pfam" id="PF00691">
    <property type="entry name" value="OmpA"/>
    <property type="match status" value="1"/>
</dbReference>
<keyword evidence="3" id="KW-0998">Cell outer membrane</keyword>
<dbReference type="RefSeq" id="WP_076489145.1">
    <property type="nucleotide sequence ID" value="NZ_FTMS01000012.1"/>
</dbReference>
<comment type="subcellular location">
    <subcellularLocation>
        <location evidence="1">Cell outer membrane</location>
    </subcellularLocation>
</comment>
<dbReference type="InterPro" id="IPR036737">
    <property type="entry name" value="OmpA-like_sf"/>
</dbReference>
<sequence length="403" mass="46348">MMVSRFSRVVWVILVLGWTGSAVLAAEEARLFRYAHRPGEQYRIVGVNRQEIFLNGESLGTTEILTRLRVRLEEDWRVHGHYQISEETDLGTSIFAMDREEEVSFIQHPLGPQEVPASSFIPQVRDVPSFPEGAVLPGETWEMPGQEVYDFREGLGVSDPLVLPIRVSYTYQGMREFEGASFPEVLIRYSVFFRPSRETAEARELRLMTGQFSQRLLWDEVAGRPHYYEEDYTHFIQFADGTRVELRGVADGRVLDAPPLERDRLRDDIEQSMRDRNVRDTTVRSDQQGVTISLEDIRFAPDSAEIMDSELEKLEWLAEILKDHPDRDVLITGHTARAGTEEGRQRLSEERAQAVGQFLLGRGVRTREQLLYQGKGARNPISSEDTPQGRRRNRRVEITILEN</sequence>
<evidence type="ECO:0000259" key="5">
    <source>
        <dbReference type="PROSITE" id="PS51123"/>
    </source>
</evidence>
<dbReference type="STRING" id="159291.SAMN05920897_11252"/>
<accession>A0A1N6UG97</accession>
<keyword evidence="7" id="KW-1185">Reference proteome</keyword>
<dbReference type="PRINTS" id="PR01021">
    <property type="entry name" value="OMPADOMAIN"/>
</dbReference>
<reference evidence="6 7" key="1">
    <citation type="submission" date="2017-01" db="EMBL/GenBank/DDBJ databases">
        <authorList>
            <person name="Mah S.A."/>
            <person name="Swanson W.J."/>
            <person name="Moy G.W."/>
            <person name="Vacquier V.D."/>
        </authorList>
    </citation>
    <scope>NUCLEOTIDE SEQUENCE [LARGE SCALE GENOMIC DNA]</scope>
    <source>
        <strain evidence="6 7">ASpG1</strain>
    </source>
</reference>
<keyword evidence="2 4" id="KW-0472">Membrane</keyword>
<dbReference type="InterPro" id="IPR006665">
    <property type="entry name" value="OmpA-like"/>
</dbReference>
<name>A0A1N6UG97_9SPIO</name>
<dbReference type="PANTHER" id="PTHR30329">
    <property type="entry name" value="STATOR ELEMENT OF FLAGELLAR MOTOR COMPLEX"/>
    <property type="match status" value="1"/>
</dbReference>
<dbReference type="Proteomes" id="UP000186400">
    <property type="component" value="Unassembled WGS sequence"/>
</dbReference>
<evidence type="ECO:0000313" key="7">
    <source>
        <dbReference type="Proteomes" id="UP000186400"/>
    </source>
</evidence>
<organism evidence="6 7">
    <name type="scientific">Alkalispirochaeta americana</name>
    <dbReference type="NCBI Taxonomy" id="159291"/>
    <lineage>
        <taxon>Bacteria</taxon>
        <taxon>Pseudomonadati</taxon>
        <taxon>Spirochaetota</taxon>
        <taxon>Spirochaetia</taxon>
        <taxon>Spirochaetales</taxon>
        <taxon>Spirochaetaceae</taxon>
        <taxon>Alkalispirochaeta</taxon>
    </lineage>
</organism>
<feature type="domain" description="OmpA-like" evidence="5">
    <location>
        <begin position="286"/>
        <end position="403"/>
    </location>
</feature>
<dbReference type="InterPro" id="IPR006664">
    <property type="entry name" value="OMP_bac"/>
</dbReference>
<dbReference type="EMBL" id="FTMS01000012">
    <property type="protein sequence ID" value="SIQ64557.1"/>
    <property type="molecule type" value="Genomic_DNA"/>
</dbReference>
<dbReference type="PANTHER" id="PTHR30329:SF21">
    <property type="entry name" value="LIPOPROTEIN YIAD-RELATED"/>
    <property type="match status" value="1"/>
</dbReference>
<dbReference type="InterPro" id="IPR050330">
    <property type="entry name" value="Bact_OuterMem_StrucFunc"/>
</dbReference>
<dbReference type="OrthoDB" id="9805566at2"/>
<proteinExistence type="predicted"/>
<evidence type="ECO:0000256" key="3">
    <source>
        <dbReference type="ARBA" id="ARBA00023237"/>
    </source>
</evidence>
<dbReference type="AlphaFoldDB" id="A0A1N6UG97"/>
<evidence type="ECO:0000313" key="6">
    <source>
        <dbReference type="EMBL" id="SIQ64557.1"/>
    </source>
</evidence>
<dbReference type="CDD" id="cd07185">
    <property type="entry name" value="OmpA_C-like"/>
    <property type="match status" value="1"/>
</dbReference>
<evidence type="ECO:0000256" key="4">
    <source>
        <dbReference type="PROSITE-ProRule" id="PRU00473"/>
    </source>
</evidence>